<evidence type="ECO:0000313" key="2">
    <source>
        <dbReference type="EMBL" id="MBA0705916.1"/>
    </source>
</evidence>
<dbReference type="Pfam" id="PF13456">
    <property type="entry name" value="RVT_3"/>
    <property type="match status" value="1"/>
</dbReference>
<gene>
    <name evidence="2" type="ORF">Golax_018065</name>
</gene>
<accession>A0A7J8Z248</accession>
<evidence type="ECO:0000313" key="3">
    <source>
        <dbReference type="Proteomes" id="UP000593574"/>
    </source>
</evidence>
<dbReference type="PANTHER" id="PTHR47074:SF61">
    <property type="entry name" value="RNASE H TYPE-1 DOMAIN-CONTAINING PROTEIN"/>
    <property type="match status" value="1"/>
</dbReference>
<protein>
    <recommendedName>
        <fullName evidence="1">RNase H type-1 domain-containing protein</fullName>
    </recommendedName>
</protein>
<name>A0A7J8Z248_9ROSI</name>
<dbReference type="CDD" id="cd06222">
    <property type="entry name" value="RNase_H_like"/>
    <property type="match status" value="1"/>
</dbReference>
<evidence type="ECO:0000259" key="1">
    <source>
        <dbReference type="Pfam" id="PF13456"/>
    </source>
</evidence>
<proteinExistence type="predicted"/>
<dbReference type="PANTHER" id="PTHR47074">
    <property type="entry name" value="BNAC02G40300D PROTEIN"/>
    <property type="match status" value="1"/>
</dbReference>
<dbReference type="InterPro" id="IPR002156">
    <property type="entry name" value="RNaseH_domain"/>
</dbReference>
<dbReference type="InterPro" id="IPR044730">
    <property type="entry name" value="RNase_H-like_dom_plant"/>
</dbReference>
<dbReference type="Gene3D" id="3.30.420.10">
    <property type="entry name" value="Ribonuclease H-like superfamily/Ribonuclease H"/>
    <property type="match status" value="1"/>
</dbReference>
<dbReference type="GO" id="GO:0003676">
    <property type="term" value="F:nucleic acid binding"/>
    <property type="evidence" value="ECO:0007669"/>
    <property type="project" value="InterPro"/>
</dbReference>
<reference evidence="2 3" key="1">
    <citation type="journal article" date="2019" name="Genome Biol. Evol.">
        <title>Insights into the evolution of the New World diploid cottons (Gossypium, subgenus Houzingenia) based on genome sequencing.</title>
        <authorList>
            <person name="Grover C.E."/>
            <person name="Arick M.A. 2nd"/>
            <person name="Thrash A."/>
            <person name="Conover J.L."/>
            <person name="Sanders W.S."/>
            <person name="Peterson D.G."/>
            <person name="Frelichowski J.E."/>
            <person name="Scheffler J.A."/>
            <person name="Scheffler B.E."/>
            <person name="Wendel J.F."/>
        </authorList>
    </citation>
    <scope>NUCLEOTIDE SEQUENCE [LARGE SCALE GENOMIC DNA]</scope>
    <source>
        <strain evidence="2">4</strain>
        <tissue evidence="2">Leaf</tissue>
    </source>
</reference>
<dbReference type="InterPro" id="IPR036397">
    <property type="entry name" value="RNaseH_sf"/>
</dbReference>
<dbReference type="GO" id="GO:0004523">
    <property type="term" value="F:RNA-DNA hybrid ribonuclease activity"/>
    <property type="evidence" value="ECO:0007669"/>
    <property type="project" value="InterPro"/>
</dbReference>
<feature type="domain" description="RNase H type-1" evidence="1">
    <location>
        <begin position="48"/>
        <end position="119"/>
    </location>
</feature>
<keyword evidence="3" id="KW-1185">Reference proteome</keyword>
<dbReference type="EMBL" id="JABEZV010000002">
    <property type="protein sequence ID" value="MBA0705916.1"/>
    <property type="molecule type" value="Genomic_DNA"/>
</dbReference>
<comment type="caution">
    <text evidence="2">The sequence shown here is derived from an EMBL/GenBank/DDBJ whole genome shotgun (WGS) entry which is preliminary data.</text>
</comment>
<dbReference type="AlphaFoldDB" id="A0A7J8Z248"/>
<organism evidence="2 3">
    <name type="scientific">Gossypium laxum</name>
    <dbReference type="NCBI Taxonomy" id="34288"/>
    <lineage>
        <taxon>Eukaryota</taxon>
        <taxon>Viridiplantae</taxon>
        <taxon>Streptophyta</taxon>
        <taxon>Embryophyta</taxon>
        <taxon>Tracheophyta</taxon>
        <taxon>Spermatophyta</taxon>
        <taxon>Magnoliopsida</taxon>
        <taxon>eudicotyledons</taxon>
        <taxon>Gunneridae</taxon>
        <taxon>Pentapetalae</taxon>
        <taxon>rosids</taxon>
        <taxon>malvids</taxon>
        <taxon>Malvales</taxon>
        <taxon>Malvaceae</taxon>
        <taxon>Malvoideae</taxon>
        <taxon>Gossypium</taxon>
    </lineage>
</organism>
<dbReference type="Proteomes" id="UP000593574">
    <property type="component" value="Unassembled WGS sequence"/>
</dbReference>
<sequence>MIECYMDLGGDIRIGGSPSEPHVKLNFDATYKGNTKRSYSRSPLMPTGLIFCERNGINFVMVEGDSRSTITKINQEKEDGSRIEAYIKDIKNLTQVFISIKFNYIPRMANNVVHRLAREGLQMNEETYWVEDIHDSVRSVVEEDRRRINPG</sequence>
<dbReference type="InterPro" id="IPR052929">
    <property type="entry name" value="RNase_H-like_EbsB-rel"/>
</dbReference>